<evidence type="ECO:0000313" key="5">
    <source>
        <dbReference type="EMBL" id="KAH9314438.1"/>
    </source>
</evidence>
<feature type="domain" description="SMC hinge" evidence="4">
    <location>
        <begin position="478"/>
        <end position="592"/>
    </location>
</feature>
<feature type="coiled-coil region" evidence="2">
    <location>
        <begin position="376"/>
        <end position="456"/>
    </location>
</feature>
<feature type="non-terminal residue" evidence="5">
    <location>
        <position position="1"/>
    </location>
</feature>
<evidence type="ECO:0000313" key="6">
    <source>
        <dbReference type="Proteomes" id="UP000824469"/>
    </source>
</evidence>
<feature type="region of interest" description="Disordered" evidence="3">
    <location>
        <begin position="1077"/>
        <end position="1180"/>
    </location>
</feature>
<keyword evidence="6" id="KW-1185">Reference proteome</keyword>
<dbReference type="GO" id="GO:0005694">
    <property type="term" value="C:chromosome"/>
    <property type="evidence" value="ECO:0007669"/>
    <property type="project" value="InterPro"/>
</dbReference>
<gene>
    <name evidence="5" type="ORF">KI387_023065</name>
</gene>
<evidence type="ECO:0000256" key="3">
    <source>
        <dbReference type="SAM" id="MobiDB-lite"/>
    </source>
</evidence>
<feature type="region of interest" description="Disordered" evidence="3">
    <location>
        <begin position="1034"/>
        <end position="1065"/>
    </location>
</feature>
<feature type="coiled-coil region" evidence="2">
    <location>
        <begin position="242"/>
        <end position="329"/>
    </location>
</feature>
<proteinExistence type="predicted"/>
<dbReference type="Proteomes" id="UP000824469">
    <property type="component" value="Unassembled WGS sequence"/>
</dbReference>
<dbReference type="GO" id="GO:0005524">
    <property type="term" value="F:ATP binding"/>
    <property type="evidence" value="ECO:0007669"/>
    <property type="project" value="InterPro"/>
</dbReference>
<dbReference type="Gene3D" id="1.20.1060.20">
    <property type="match status" value="1"/>
</dbReference>
<evidence type="ECO:0000259" key="4">
    <source>
        <dbReference type="Pfam" id="PF06470"/>
    </source>
</evidence>
<dbReference type="OMA" id="ASAWRIQ"/>
<dbReference type="SUPFAM" id="SSF75553">
    <property type="entry name" value="Smc hinge domain"/>
    <property type="match status" value="1"/>
</dbReference>
<name>A0AA38G427_TAXCH</name>
<protein>
    <recommendedName>
        <fullName evidence="4">SMC hinge domain-containing protein</fullName>
    </recommendedName>
</protein>
<dbReference type="EMBL" id="JAHRHJ020000005">
    <property type="protein sequence ID" value="KAH9314438.1"/>
    <property type="molecule type" value="Genomic_DNA"/>
</dbReference>
<reference evidence="5 6" key="1">
    <citation type="journal article" date="2021" name="Nat. Plants">
        <title>The Taxus genome provides insights into paclitaxel biosynthesis.</title>
        <authorList>
            <person name="Xiong X."/>
            <person name="Gou J."/>
            <person name="Liao Q."/>
            <person name="Li Y."/>
            <person name="Zhou Q."/>
            <person name="Bi G."/>
            <person name="Li C."/>
            <person name="Du R."/>
            <person name="Wang X."/>
            <person name="Sun T."/>
            <person name="Guo L."/>
            <person name="Liang H."/>
            <person name="Lu P."/>
            <person name="Wu Y."/>
            <person name="Zhang Z."/>
            <person name="Ro D.K."/>
            <person name="Shang Y."/>
            <person name="Huang S."/>
            <person name="Yan J."/>
        </authorList>
    </citation>
    <scope>NUCLEOTIDE SEQUENCE [LARGE SCALE GENOMIC DNA]</scope>
    <source>
        <strain evidence="5">Ta-2019</strain>
    </source>
</reference>
<dbReference type="Gene3D" id="3.30.70.1620">
    <property type="match status" value="1"/>
</dbReference>
<organism evidence="5 6">
    <name type="scientific">Taxus chinensis</name>
    <name type="common">Chinese yew</name>
    <name type="synonym">Taxus wallichiana var. chinensis</name>
    <dbReference type="NCBI Taxonomy" id="29808"/>
    <lineage>
        <taxon>Eukaryota</taxon>
        <taxon>Viridiplantae</taxon>
        <taxon>Streptophyta</taxon>
        <taxon>Embryophyta</taxon>
        <taxon>Tracheophyta</taxon>
        <taxon>Spermatophyta</taxon>
        <taxon>Pinopsida</taxon>
        <taxon>Pinidae</taxon>
        <taxon>Conifers II</taxon>
        <taxon>Cupressales</taxon>
        <taxon>Taxaceae</taxon>
        <taxon>Taxus</taxon>
    </lineage>
</organism>
<dbReference type="GO" id="GO:0051276">
    <property type="term" value="P:chromosome organization"/>
    <property type="evidence" value="ECO:0007669"/>
    <property type="project" value="InterPro"/>
</dbReference>
<sequence>VIGEALAFALGASPKFLRANASSSLVNNRSALNSCTKVSVKLENSDYGEKCKVQRVFSGTSSKYYWKADTCTAKREISLSELKEKLASFNVPAANLDRFIVMQNRVSTKVKQPQELTKHLELVIGTSHYEEKIKEADQEIIKQSTELDCMQESLHEIELKRKQLNPEVEKWNMFTQKWHEFSERKALFLRKQERSLRARLQICRDQKEHEMHELGQIQTKLSSLQGLLTNLNLERTQLHIVRQDCQKKHKSAQRRYDLLRTKMIKEEVQLKEAEKEAALQNDRYQKEESSLQKREEDVQKELHLVSGNISELESKKHKNYQEKEEAEQKRLSILSLGDNILQSDNFTGQEEALLSLKITRLQERLNVSNERRKNNISRASQLAVEMEISKKELEEVLKIEEDRERKLSAIENRVSLLHKEIDLINEQKIPRLRKEISNNQVEMKHLIKKIQDIQNRPEKLSKEDEAAKVLAQNLKGKLHGRISDLATVSNHLARAVNSILCHLTNPATTFVVNNRDTANVVISYFQEKHIGIATCEILSELSLQFKCINHCESGASVRPILQDLHCSENYRPVFQKYFGSWCTAKDLCAAISYFKRKQSYSETYNIVTEDGDIFKKDGEVISTSQGIRGRVAFKSVDDISNQEELNTVLIWEEALKQKVKQTDELESSLAMQLTNLELLKSQEHEYCEQIKKMAESKKFHSFSNAASVRTKLEKLQIELNDIQNAILDDHDDGKLQKNIQELKQDQMNLKGKLEASENFPSCNPQLVELIKTIRQLDEEIRSCTNEIRKKKSSAKILETQLEAIKSGGKYMLSLSEKLSALESQKKSFLLTKEQVQQAEFEKSSRKTDIEKIESEITAFETEITEHSKEEKKLRSREVHIKNEFNRLIASETTTEEQLGKVLVALREGCDPQFHKKVCCEPSSPSSLQQLVNEAEDEEGLVLAREEMSLNEIRRSICADVLDEDVKYRKNESYFLKELDRLSQLIELQRNHKEKLENERYNVFRESVKKDIFYSLSSTVKKRVAFPFKGSPKPDAKEIGFRRRGSTSGKHEKEACRRGGKTRHQRQIGFRVSGNMKHETCRSQRMSRCSRVPQTRKHCKGKAGFGGGETWRKSTGQKHVAPPPKLDADASYISEPETKEKLGNSGGSRFWENAGIKHMSRHPPNPMQMQRRNPNPIGNRP</sequence>
<dbReference type="Pfam" id="PF06470">
    <property type="entry name" value="SMC_hinge"/>
    <property type="match status" value="1"/>
</dbReference>
<comment type="caution">
    <text evidence="5">The sequence shown here is derived from an EMBL/GenBank/DDBJ whole genome shotgun (WGS) entry which is preliminary data.</text>
</comment>
<dbReference type="InterPro" id="IPR036277">
    <property type="entry name" value="SMC_hinge_sf"/>
</dbReference>
<dbReference type="AlphaFoldDB" id="A0AA38G427"/>
<feature type="coiled-coil region" evidence="2">
    <location>
        <begin position="766"/>
        <end position="793"/>
    </location>
</feature>
<dbReference type="PANTHER" id="PTHR18937">
    <property type="entry name" value="STRUCTURAL MAINTENANCE OF CHROMOSOMES SMC FAMILY MEMBER"/>
    <property type="match status" value="1"/>
</dbReference>
<accession>A0AA38G427</accession>
<evidence type="ECO:0000256" key="1">
    <source>
        <dbReference type="ARBA" id="ARBA00023054"/>
    </source>
</evidence>
<dbReference type="InterPro" id="IPR010935">
    <property type="entry name" value="SMC_hinge"/>
</dbReference>
<dbReference type="InterPro" id="IPR027417">
    <property type="entry name" value="P-loop_NTPase"/>
</dbReference>
<dbReference type="Gene3D" id="3.40.50.300">
    <property type="entry name" value="P-loop containing nucleotide triphosphate hydrolases"/>
    <property type="match status" value="1"/>
</dbReference>
<evidence type="ECO:0000256" key="2">
    <source>
        <dbReference type="SAM" id="Coils"/>
    </source>
</evidence>
<keyword evidence="1 2" id="KW-0175">Coiled coil</keyword>